<proteinExistence type="predicted"/>
<feature type="chain" id="PRO_5042078058" evidence="1">
    <location>
        <begin position="25"/>
        <end position="373"/>
    </location>
</feature>
<reference evidence="2 4" key="1">
    <citation type="submission" date="2018-06" db="EMBL/GenBank/DDBJ databases">
        <title>Comparative genomics of rhizobia nodulating Arachis hypogaea in China.</title>
        <authorList>
            <person name="Li Y."/>
        </authorList>
    </citation>
    <scope>NUCLEOTIDE SEQUENCE [LARGE SCALE GENOMIC DNA]</scope>
    <source>
        <strain evidence="2 4">CCBAU 51670</strain>
    </source>
</reference>
<dbReference type="EMBL" id="RDQZ01000007">
    <property type="protein sequence ID" value="RXH14483.1"/>
    <property type="molecule type" value="Genomic_DNA"/>
</dbReference>
<evidence type="ECO:0000313" key="3">
    <source>
        <dbReference type="EMBL" id="RXH14483.1"/>
    </source>
</evidence>
<feature type="signal peptide" evidence="1">
    <location>
        <begin position="1"/>
        <end position="24"/>
    </location>
</feature>
<keyword evidence="5" id="KW-1185">Reference proteome</keyword>
<evidence type="ECO:0000313" key="5">
    <source>
        <dbReference type="Proteomes" id="UP000290401"/>
    </source>
</evidence>
<dbReference type="Proteomes" id="UP000290401">
    <property type="component" value="Unassembled WGS sequence"/>
</dbReference>
<keyword evidence="1" id="KW-0732">Signal</keyword>
<sequence length="373" mass="40907">MRRQIQPILLALAFSSLASRATLAEDLPVKAKPVPFSQPFFSLIDDRFTFSYIPKATDPGVFSRNPDGSLNSTTAMQVYSFTHFDIWQYGTNFLNISMFKADHNDPASPCTNAGVVVNPGTGVATPANCAGALIFTGQSRSTFGWNEIFNTKAFTVGPLRNVSFEVGLDLSSSNYYRAAAAQAVSAGLQFQFDLPYKGYVNVAPLATWIYMAHMGFLQCGGGFAPPVPGVSCLPDGNRRYQPTWAIETNYYMDLGFLPESVRYFSVSGRAQLLGALGPENSPLPYNPLPLAAPANSMTKISLNSEPIRLTFDASKAMWGPKFSHYVDVWVAYRYWQNKYGLDHNVSKLCTISPGVSNHTCTESSLYSGITMKF</sequence>
<evidence type="ECO:0000256" key="1">
    <source>
        <dbReference type="SAM" id="SignalP"/>
    </source>
</evidence>
<organism evidence="2 4">
    <name type="scientific">Bradyrhizobium guangzhouense</name>
    <dbReference type="NCBI Taxonomy" id="1325095"/>
    <lineage>
        <taxon>Bacteria</taxon>
        <taxon>Pseudomonadati</taxon>
        <taxon>Pseudomonadota</taxon>
        <taxon>Alphaproteobacteria</taxon>
        <taxon>Hyphomicrobiales</taxon>
        <taxon>Nitrobacteraceae</taxon>
        <taxon>Bradyrhizobium</taxon>
    </lineage>
</organism>
<evidence type="ECO:0000313" key="4">
    <source>
        <dbReference type="Proteomes" id="UP000288972"/>
    </source>
</evidence>
<dbReference type="RefSeq" id="WP_128952679.1">
    <property type="nucleotide sequence ID" value="NZ_CP030053.1"/>
</dbReference>
<dbReference type="Proteomes" id="UP000288972">
    <property type="component" value="Chromosome"/>
</dbReference>
<dbReference type="KEGG" id="bgz:XH91_22970"/>
<reference evidence="3 5" key="2">
    <citation type="submission" date="2018-10" db="EMBL/GenBank/DDBJ databases">
        <title>Bradyrhizobium sp. nov., effective nodules isolated from peanut in China.</title>
        <authorList>
            <person name="Li Y."/>
        </authorList>
    </citation>
    <scope>NUCLEOTIDE SEQUENCE [LARGE SCALE GENOMIC DNA]</scope>
    <source>
        <strain evidence="3 5">CCBAU 53426</strain>
    </source>
</reference>
<name>A0AAE5X378_9BRAD</name>
<protein>
    <submittedName>
        <fullName evidence="2">Uncharacterized protein</fullName>
    </submittedName>
</protein>
<evidence type="ECO:0000313" key="2">
    <source>
        <dbReference type="EMBL" id="QAU47925.1"/>
    </source>
</evidence>
<dbReference type="EMBL" id="CP030053">
    <property type="protein sequence ID" value="QAU47925.1"/>
    <property type="molecule type" value="Genomic_DNA"/>
</dbReference>
<dbReference type="AlphaFoldDB" id="A0AAE5X378"/>
<accession>A0AAE5X378</accession>
<gene>
    <name evidence="3" type="ORF">EAS56_11520</name>
    <name evidence="2" type="ORF">XH91_22970</name>
</gene>